<evidence type="ECO:0000256" key="1">
    <source>
        <dbReference type="ARBA" id="ARBA00001947"/>
    </source>
</evidence>
<protein>
    <recommendedName>
        <fullName evidence="15">Peptidase M16 N-terminal domain-containing protein</fullName>
    </recommendedName>
</protein>
<dbReference type="InterPro" id="IPR054734">
    <property type="entry name" value="PqqF-like_C_4"/>
</dbReference>
<keyword evidence="6" id="KW-0862">Zinc</keyword>
<dbReference type="SUPFAM" id="SSF63411">
    <property type="entry name" value="LuxS/MPP-like metallohydrolase"/>
    <property type="match status" value="2"/>
</dbReference>
<feature type="domain" description="Peptidase M16 N-terminal" evidence="10">
    <location>
        <begin position="48"/>
        <end position="155"/>
    </location>
</feature>
<evidence type="ECO:0000259" key="12">
    <source>
        <dbReference type="Pfam" id="PF22456"/>
    </source>
</evidence>
<dbReference type="Gene3D" id="3.30.830.10">
    <property type="entry name" value="Metalloenzyme, LuxS/M16 peptidase-like"/>
    <property type="match status" value="2"/>
</dbReference>
<evidence type="ECO:0000313" key="14">
    <source>
        <dbReference type="Proteomes" id="UP001318321"/>
    </source>
</evidence>
<dbReference type="PANTHER" id="PTHR43690">
    <property type="entry name" value="NARDILYSIN"/>
    <property type="match status" value="1"/>
</dbReference>
<sequence>MNAPASVPDDETARRVGLPPGSRLHETRLASGLTIAAAEVPGARRQRLVAAVGVGYLDEPGDCRGLAHLLEHALFLGSANYPDSGELACWVGERGGRYNARTGETVTDVHLHLPPGDTDEGLTRLVDVLAQPSFNPERIGSEVEVLDAEFQARLADPALHRLVALGRLCREGHPARLCHAGNRKTLGVDRERLVMQLSTFHRQHYRAERMALVMLGPLPLEEQLERLTRHGAMLPAREPTPPVRHWRWSEPGGVAWHPPTAKAGTHSRTTTLELFWPLPEEQASTHADWLASVAARLADGRLAATLQAAIELEQLEVTLAPDGMGTALALRLTPAPDMEAVQAMLVACRSALERALAAPLPTPPSAPLDLDAWPRLRAAELVANQQDTPQPAGATTEPLLPWLAPEQCRLLWQSPTTPHRWATLAETGTAWRSQSPPGESLPLPWRAPPSLAVRPVYPSVDDPPPRPLHRDERFTLWAGDPARLPDAPPASLCLGWPAPASQQAARLAQWRQNTLPLRQVAASHGMRLSCAGDARGDWLIATGTAERLEALVELAVACWPERTAPAPTGPAEGLLAQRMLARLEALPPPGANAAGSRHVLGWASGCADERAAKALIRHLAERLTNMPTEADEPQHEVREGTTWLSPQGSDHAAMLELAGPDDTPRSRWLLQLLAQCHDAAFHHEMRQRRALGYVSAVRYREASGFPRLGYVIQSPGTGADTLRQAILDFLTRQGETLAQLSPAEMTRRRLGLLSHAGRPETHAEATDRLWQSLRRQTASGNASAPWQPLPWEAEEQALAALRCDDLLSLARDLAMGRLATRWWFHRPSGADA</sequence>
<keyword evidence="5" id="KW-0378">Hydrolase</keyword>
<evidence type="ECO:0000256" key="2">
    <source>
        <dbReference type="ARBA" id="ARBA00007261"/>
    </source>
</evidence>
<dbReference type="InterPro" id="IPR011765">
    <property type="entry name" value="Pept_M16_N"/>
</dbReference>
<evidence type="ECO:0000256" key="8">
    <source>
        <dbReference type="RuleBase" id="RU004447"/>
    </source>
</evidence>
<dbReference type="Pfam" id="PF05193">
    <property type="entry name" value="Peptidase_M16_C"/>
    <property type="match status" value="1"/>
</dbReference>
<keyword evidence="7" id="KW-0482">Metalloprotease</keyword>
<evidence type="ECO:0000313" key="13">
    <source>
        <dbReference type="EMBL" id="NIC07947.1"/>
    </source>
</evidence>
<proteinExistence type="inferred from homology"/>
<evidence type="ECO:0000259" key="11">
    <source>
        <dbReference type="Pfam" id="PF05193"/>
    </source>
</evidence>
<evidence type="ECO:0000256" key="4">
    <source>
        <dbReference type="ARBA" id="ARBA00022723"/>
    </source>
</evidence>
<evidence type="ECO:0000256" key="3">
    <source>
        <dbReference type="ARBA" id="ARBA00022670"/>
    </source>
</evidence>
<dbReference type="Pfam" id="PF22456">
    <property type="entry name" value="PqqF-like_C_4"/>
    <property type="match status" value="1"/>
</dbReference>
<comment type="similarity">
    <text evidence="2 8">Belongs to the peptidase M16 family.</text>
</comment>
<evidence type="ECO:0000256" key="5">
    <source>
        <dbReference type="ARBA" id="ARBA00022801"/>
    </source>
</evidence>
<dbReference type="PANTHER" id="PTHR43690:SF18">
    <property type="entry name" value="INSULIN-DEGRADING ENZYME-RELATED"/>
    <property type="match status" value="1"/>
</dbReference>
<comment type="cofactor">
    <cofactor evidence="1">
        <name>Zn(2+)</name>
        <dbReference type="ChEBI" id="CHEBI:29105"/>
    </cofactor>
</comment>
<dbReference type="InterPro" id="IPR001431">
    <property type="entry name" value="Pept_M16_Zn_BS"/>
</dbReference>
<comment type="caution">
    <text evidence="13">The sequence shown here is derived from an EMBL/GenBank/DDBJ whole genome shotgun (WGS) entry which is preliminary data.</text>
</comment>
<evidence type="ECO:0000256" key="7">
    <source>
        <dbReference type="ARBA" id="ARBA00023049"/>
    </source>
</evidence>
<name>A0ABX0Q052_9GAMM</name>
<dbReference type="Proteomes" id="UP001318321">
    <property type="component" value="Unassembled WGS sequence"/>
</dbReference>
<dbReference type="EMBL" id="JAAQTO010000065">
    <property type="protein sequence ID" value="NIC07947.1"/>
    <property type="molecule type" value="Genomic_DNA"/>
</dbReference>
<feature type="domain" description="Coenzyme PQQ synthesis protein F-like C-terminal lobe" evidence="12">
    <location>
        <begin position="672"/>
        <end position="770"/>
    </location>
</feature>
<evidence type="ECO:0000256" key="9">
    <source>
        <dbReference type="SAM" id="MobiDB-lite"/>
    </source>
</evidence>
<keyword evidence="4" id="KW-0479">Metal-binding</keyword>
<evidence type="ECO:0000256" key="6">
    <source>
        <dbReference type="ARBA" id="ARBA00022833"/>
    </source>
</evidence>
<dbReference type="Pfam" id="PF00675">
    <property type="entry name" value="Peptidase_M16"/>
    <property type="match status" value="1"/>
</dbReference>
<keyword evidence="3" id="KW-0645">Protease</keyword>
<gene>
    <name evidence="13" type="ORF">HBJ55_21210</name>
</gene>
<organism evidence="13 14">
    <name type="scientific">Billgrantia bachuensis</name>
    <dbReference type="NCBI Taxonomy" id="2717286"/>
    <lineage>
        <taxon>Bacteria</taxon>
        <taxon>Pseudomonadati</taxon>
        <taxon>Pseudomonadota</taxon>
        <taxon>Gammaproteobacteria</taxon>
        <taxon>Oceanospirillales</taxon>
        <taxon>Halomonadaceae</taxon>
        <taxon>Billgrantia</taxon>
    </lineage>
</organism>
<feature type="region of interest" description="Disordered" evidence="9">
    <location>
        <begin position="1"/>
        <end position="22"/>
    </location>
</feature>
<evidence type="ECO:0000259" key="10">
    <source>
        <dbReference type="Pfam" id="PF00675"/>
    </source>
</evidence>
<dbReference type="RefSeq" id="WP_167119952.1">
    <property type="nucleotide sequence ID" value="NZ_JAAQTO010000065.1"/>
</dbReference>
<dbReference type="InterPro" id="IPR050626">
    <property type="entry name" value="Peptidase_M16"/>
</dbReference>
<accession>A0ABX0Q052</accession>
<keyword evidence="14" id="KW-1185">Reference proteome</keyword>
<dbReference type="PROSITE" id="PS00143">
    <property type="entry name" value="INSULINASE"/>
    <property type="match status" value="1"/>
</dbReference>
<dbReference type="InterPro" id="IPR007863">
    <property type="entry name" value="Peptidase_M16_C"/>
</dbReference>
<evidence type="ECO:0008006" key="15">
    <source>
        <dbReference type="Google" id="ProtNLM"/>
    </source>
</evidence>
<dbReference type="InterPro" id="IPR011249">
    <property type="entry name" value="Metalloenz_LuxS/M16"/>
</dbReference>
<feature type="domain" description="Peptidase M16 C-terminal" evidence="11">
    <location>
        <begin position="196"/>
        <end position="307"/>
    </location>
</feature>
<reference evidence="13 14" key="1">
    <citation type="submission" date="2020-03" db="EMBL/GenBank/DDBJ databases">
        <title>Identification of Halomonas strains.</title>
        <authorList>
            <person name="Xiao Z."/>
            <person name="Dong F."/>
            <person name="Wang Z."/>
            <person name="Zhao J.-Y."/>
        </authorList>
    </citation>
    <scope>NUCLEOTIDE SEQUENCE [LARGE SCALE GENOMIC DNA]</scope>
    <source>
        <strain evidence="13 14">DX6</strain>
    </source>
</reference>